<feature type="domain" description="Bacterial type II secretion system protein E" evidence="2">
    <location>
        <begin position="207"/>
        <end position="221"/>
    </location>
</feature>
<dbReference type="STRING" id="370438.PTH_1135"/>
<dbReference type="GO" id="GO:0005524">
    <property type="term" value="F:ATP binding"/>
    <property type="evidence" value="ECO:0007669"/>
    <property type="project" value="InterPro"/>
</dbReference>
<evidence type="ECO:0000313" key="3">
    <source>
        <dbReference type="EMBL" id="BAF59316.1"/>
    </source>
</evidence>
<dbReference type="Pfam" id="PF00437">
    <property type="entry name" value="T2SSE"/>
    <property type="match status" value="1"/>
</dbReference>
<dbReference type="SMART" id="SM00382">
    <property type="entry name" value="AAA"/>
    <property type="match status" value="1"/>
</dbReference>
<accession>A5D377</accession>
<dbReference type="PANTHER" id="PTHR30486:SF16">
    <property type="entry name" value="TWITCHING MOTILITY PROTEIN PILT"/>
    <property type="match status" value="1"/>
</dbReference>
<sequence>MDIELLLKAARQIGASDLHITANSPPVVRVNGKLVFINEPPLKDRLPVLAEKCTVLSGADTERMALRLFGRESLDKLLELGEHDFSYCLPGHGRFRINAYKQRGFISLAVRLINEHIPALEELGLPEVVKTLARLNRGLVLVTGPTGCGKSTTLAAMVELINTESRKHIITLEDPIEFLHENKKSIINQREIGRDSASFKTAIRAAMREDPDVILVGEMRDLETIAATITAAETGHLVLATLHTSSASQTVERIIDVFPPHQQQQIRIQLSNSIQGIICQQLLPNADGSGRVAAVEVMVATPAIRNIIRENKTYQIYSQLQTGLRYGMQTMERSIKDLLQKGLINKKDAAGIATEPAGVE</sequence>
<dbReference type="Gene3D" id="3.30.450.90">
    <property type="match status" value="1"/>
</dbReference>
<dbReference type="SUPFAM" id="SSF52540">
    <property type="entry name" value="P-loop containing nucleoside triphosphate hydrolases"/>
    <property type="match status" value="1"/>
</dbReference>
<evidence type="ECO:0000256" key="1">
    <source>
        <dbReference type="ARBA" id="ARBA00006611"/>
    </source>
</evidence>
<dbReference type="PROSITE" id="PS00662">
    <property type="entry name" value="T2SP_E"/>
    <property type="match status" value="1"/>
</dbReference>
<dbReference type="Gene3D" id="3.40.50.300">
    <property type="entry name" value="P-loop containing nucleotide triphosphate hydrolases"/>
    <property type="match status" value="1"/>
</dbReference>
<dbReference type="AlphaFoldDB" id="A5D377"/>
<proteinExistence type="inferred from homology"/>
<dbReference type="InterPro" id="IPR050921">
    <property type="entry name" value="T4SS_GSP_E_ATPase"/>
</dbReference>
<dbReference type="KEGG" id="pth:PTH_1135"/>
<name>A5D377_PELTS</name>
<dbReference type="HOGENOM" id="CLU_013446_4_0_9"/>
<comment type="similarity">
    <text evidence="1">Belongs to the GSP E family.</text>
</comment>
<dbReference type="EMBL" id="AP009389">
    <property type="protein sequence ID" value="BAF59316.1"/>
    <property type="molecule type" value="Genomic_DNA"/>
</dbReference>
<dbReference type="InterPro" id="IPR001482">
    <property type="entry name" value="T2SS/T4SS_dom"/>
</dbReference>
<dbReference type="Proteomes" id="UP000006556">
    <property type="component" value="Chromosome"/>
</dbReference>
<evidence type="ECO:0000259" key="2">
    <source>
        <dbReference type="PROSITE" id="PS00662"/>
    </source>
</evidence>
<protein>
    <submittedName>
        <fullName evidence="3">Tfp pilus assembly protein</fullName>
    </submittedName>
</protein>
<organism evidence="3 4">
    <name type="scientific">Pelotomaculum thermopropionicum (strain DSM 13744 / JCM 10971 / SI)</name>
    <dbReference type="NCBI Taxonomy" id="370438"/>
    <lineage>
        <taxon>Bacteria</taxon>
        <taxon>Bacillati</taxon>
        <taxon>Bacillota</taxon>
        <taxon>Clostridia</taxon>
        <taxon>Eubacteriales</taxon>
        <taxon>Desulfotomaculaceae</taxon>
        <taxon>Pelotomaculum</taxon>
    </lineage>
</organism>
<dbReference type="InterPro" id="IPR027417">
    <property type="entry name" value="P-loop_NTPase"/>
</dbReference>
<dbReference type="InterPro" id="IPR003593">
    <property type="entry name" value="AAA+_ATPase"/>
</dbReference>
<gene>
    <name evidence="3" type="primary">PilT</name>
    <name evidence="3" type="ordered locus">PTH_1135</name>
</gene>
<dbReference type="GO" id="GO:0016887">
    <property type="term" value="F:ATP hydrolysis activity"/>
    <property type="evidence" value="ECO:0007669"/>
    <property type="project" value="InterPro"/>
</dbReference>
<evidence type="ECO:0000313" key="4">
    <source>
        <dbReference type="Proteomes" id="UP000006556"/>
    </source>
</evidence>
<reference evidence="4" key="1">
    <citation type="journal article" date="2008" name="Genome Res.">
        <title>The genome of Pelotomaculum thermopropionicum reveals niche-associated evolution in anaerobic microbiota.</title>
        <authorList>
            <person name="Kosaka T."/>
            <person name="Kato S."/>
            <person name="Shimoyama T."/>
            <person name="Ishii S."/>
            <person name="Abe T."/>
            <person name="Watanabe K."/>
        </authorList>
    </citation>
    <scope>NUCLEOTIDE SEQUENCE [LARGE SCALE GENOMIC DNA]</scope>
    <source>
        <strain evidence="4">DSM 13744 / JCM 10971 / SI</strain>
    </source>
</reference>
<dbReference type="PANTHER" id="PTHR30486">
    <property type="entry name" value="TWITCHING MOTILITY PROTEIN PILT"/>
    <property type="match status" value="1"/>
</dbReference>
<keyword evidence="4" id="KW-1185">Reference proteome</keyword>
<dbReference type="eggNOG" id="COG2805">
    <property type="taxonomic scope" value="Bacteria"/>
</dbReference>
<dbReference type="NCBIfam" id="TIGR01420">
    <property type="entry name" value="pilT_fam"/>
    <property type="match status" value="1"/>
</dbReference>
<dbReference type="CDD" id="cd01131">
    <property type="entry name" value="PilT"/>
    <property type="match status" value="1"/>
</dbReference>
<dbReference type="InterPro" id="IPR006321">
    <property type="entry name" value="PilT/PilU"/>
</dbReference>